<dbReference type="GO" id="GO:0003723">
    <property type="term" value="F:RNA binding"/>
    <property type="evidence" value="ECO:0007669"/>
    <property type="project" value="InterPro"/>
</dbReference>
<dbReference type="PANTHER" id="PTHR46429">
    <property type="entry name" value="23S RRNA (GUANOSINE-2'-O-)-METHYLTRANSFERASE RLMB"/>
    <property type="match status" value="1"/>
</dbReference>
<evidence type="ECO:0000256" key="2">
    <source>
        <dbReference type="ARBA" id="ARBA00022603"/>
    </source>
</evidence>
<sequence>MNDKIIGRNPVLEAIRSGRSVDKILVKKGKYEGSIVPIIKKAKDAGIIIQEVERAKLDQIAEGENHQGVIAYVSAYDYVSVKDILDKAREKNEPPFVIICDKITDPHNLGAILRTANCVGAHGVIIPKRNSVGLNSVVAKTSAGAVEYTPVAKVTNIANTIDSLKDEGLWIAAADMDGQEMYDIDLKGSLGLVIGSEGEGISRLVREKCDFIASIPMAGEINSLNASVAAGVLMYEALRQRRK</sequence>
<dbReference type="InterPro" id="IPR029026">
    <property type="entry name" value="tRNA_m1G_MTases_N"/>
</dbReference>
<evidence type="ECO:0000313" key="5">
    <source>
        <dbReference type="EMBL" id="MCC2210961.1"/>
    </source>
</evidence>
<dbReference type="CDD" id="cd18103">
    <property type="entry name" value="SpoU-like_RlmB"/>
    <property type="match status" value="1"/>
</dbReference>
<keyword evidence="2" id="KW-0489">Methyltransferase</keyword>
<feature type="domain" description="RNA 2-O ribose methyltransferase substrate binding" evidence="4">
    <location>
        <begin position="4"/>
        <end position="79"/>
    </location>
</feature>
<comment type="caution">
    <text evidence="5">The sequence shown here is derived from an EMBL/GenBank/DDBJ whole genome shotgun (WGS) entry which is preliminary data.</text>
</comment>
<dbReference type="Gene3D" id="3.30.1330.30">
    <property type="match status" value="1"/>
</dbReference>
<comment type="similarity">
    <text evidence="1">Belongs to the class IV-like SAM-binding methyltransferase superfamily. RNA methyltransferase TrmH family.</text>
</comment>
<gene>
    <name evidence="5" type="primary">rlmB</name>
    <name evidence="5" type="ORF">LKE05_09200</name>
</gene>
<dbReference type="SMART" id="SM00967">
    <property type="entry name" value="SpoU_sub_bind"/>
    <property type="match status" value="1"/>
</dbReference>
<dbReference type="NCBIfam" id="TIGR00186">
    <property type="entry name" value="rRNA_methyl_3"/>
    <property type="match status" value="1"/>
</dbReference>
<dbReference type="InterPro" id="IPR013123">
    <property type="entry name" value="SpoU_subst-bd"/>
</dbReference>
<accession>A0AAE3DYW1</accession>
<dbReference type="AlphaFoldDB" id="A0AAE3DYW1"/>
<dbReference type="InterPro" id="IPR004441">
    <property type="entry name" value="rRNA_MeTrfase_TrmH"/>
</dbReference>
<proteinExistence type="inferred from homology"/>
<evidence type="ECO:0000256" key="3">
    <source>
        <dbReference type="ARBA" id="ARBA00022679"/>
    </source>
</evidence>
<dbReference type="InterPro" id="IPR001537">
    <property type="entry name" value="SpoU_MeTrfase"/>
</dbReference>
<dbReference type="GO" id="GO:0032259">
    <property type="term" value="P:methylation"/>
    <property type="evidence" value="ECO:0007669"/>
    <property type="project" value="UniProtKB-KW"/>
</dbReference>
<keyword evidence="6" id="KW-1185">Reference proteome</keyword>
<dbReference type="FunFam" id="3.40.1280.10:FF:000008">
    <property type="entry name" value="Group 3 RNA methyltransferase TrmH"/>
    <property type="match status" value="1"/>
</dbReference>
<dbReference type="Proteomes" id="UP001198242">
    <property type="component" value="Unassembled WGS sequence"/>
</dbReference>
<dbReference type="GO" id="GO:0005829">
    <property type="term" value="C:cytosol"/>
    <property type="evidence" value="ECO:0007669"/>
    <property type="project" value="TreeGrafter"/>
</dbReference>
<dbReference type="RefSeq" id="WP_117967781.1">
    <property type="nucleotide sequence ID" value="NZ_JAJEQM010000012.1"/>
</dbReference>
<dbReference type="InterPro" id="IPR029064">
    <property type="entry name" value="Ribosomal_eL30-like_sf"/>
</dbReference>
<organism evidence="5 6">
    <name type="scientific">Hominilimicola fabiformis</name>
    <dbReference type="NCBI Taxonomy" id="2885356"/>
    <lineage>
        <taxon>Bacteria</taxon>
        <taxon>Bacillati</taxon>
        <taxon>Bacillota</taxon>
        <taxon>Clostridia</taxon>
        <taxon>Eubacteriales</taxon>
        <taxon>Oscillospiraceae</taxon>
        <taxon>Hominilimicola</taxon>
    </lineage>
</organism>
<evidence type="ECO:0000259" key="4">
    <source>
        <dbReference type="SMART" id="SM00967"/>
    </source>
</evidence>
<dbReference type="SUPFAM" id="SSF75217">
    <property type="entry name" value="alpha/beta knot"/>
    <property type="match status" value="1"/>
</dbReference>
<dbReference type="GO" id="GO:0008173">
    <property type="term" value="F:RNA methyltransferase activity"/>
    <property type="evidence" value="ECO:0007669"/>
    <property type="project" value="InterPro"/>
</dbReference>
<evidence type="ECO:0000256" key="1">
    <source>
        <dbReference type="ARBA" id="ARBA00007228"/>
    </source>
</evidence>
<dbReference type="InterPro" id="IPR029028">
    <property type="entry name" value="Alpha/beta_knot_MTases"/>
</dbReference>
<dbReference type="EMBL" id="JAJEQM010000012">
    <property type="protein sequence ID" value="MCC2210961.1"/>
    <property type="molecule type" value="Genomic_DNA"/>
</dbReference>
<dbReference type="Pfam" id="PF08032">
    <property type="entry name" value="SpoU_sub_bind"/>
    <property type="match status" value="1"/>
</dbReference>
<dbReference type="Pfam" id="PF00588">
    <property type="entry name" value="SpoU_methylase"/>
    <property type="match status" value="1"/>
</dbReference>
<dbReference type="Gene3D" id="3.40.1280.10">
    <property type="match status" value="1"/>
</dbReference>
<reference evidence="5 6" key="1">
    <citation type="submission" date="2021-10" db="EMBL/GenBank/DDBJ databases">
        <title>Anaerobic single-cell dispensing facilitates the cultivation of human gut bacteria.</title>
        <authorList>
            <person name="Afrizal A."/>
        </authorList>
    </citation>
    <scope>NUCLEOTIDE SEQUENCE [LARGE SCALE GENOMIC DNA]</scope>
    <source>
        <strain evidence="5 6">CLA-AA-H232</strain>
    </source>
</reference>
<dbReference type="PANTHER" id="PTHR46429:SF1">
    <property type="entry name" value="23S RRNA (GUANOSINE-2'-O-)-METHYLTRANSFERASE RLMB"/>
    <property type="match status" value="1"/>
</dbReference>
<name>A0AAE3DYW1_9FIRM</name>
<dbReference type="SUPFAM" id="SSF55315">
    <property type="entry name" value="L30e-like"/>
    <property type="match status" value="1"/>
</dbReference>
<protein>
    <submittedName>
        <fullName evidence="5">23S rRNA (Guanosine(2251)-2'-O)-methyltransferase RlmB</fullName>
    </submittedName>
</protein>
<keyword evidence="3" id="KW-0808">Transferase</keyword>
<evidence type="ECO:0000313" key="6">
    <source>
        <dbReference type="Proteomes" id="UP001198242"/>
    </source>
</evidence>
<dbReference type="GO" id="GO:0006396">
    <property type="term" value="P:RNA processing"/>
    <property type="evidence" value="ECO:0007669"/>
    <property type="project" value="InterPro"/>
</dbReference>